<dbReference type="Proteomes" id="UP000789570">
    <property type="component" value="Unassembled WGS sequence"/>
</dbReference>
<accession>A0A9N9EM96</accession>
<reference evidence="1" key="1">
    <citation type="submission" date="2021-06" db="EMBL/GenBank/DDBJ databases">
        <authorList>
            <person name="Kallberg Y."/>
            <person name="Tangrot J."/>
            <person name="Rosling A."/>
        </authorList>
    </citation>
    <scope>NUCLEOTIDE SEQUENCE</scope>
    <source>
        <strain evidence="1">UK204</strain>
    </source>
</reference>
<protein>
    <submittedName>
        <fullName evidence="1">17444_t:CDS:1</fullName>
    </submittedName>
</protein>
<comment type="caution">
    <text evidence="1">The sequence shown here is derived from an EMBL/GenBank/DDBJ whole genome shotgun (WGS) entry which is preliminary data.</text>
</comment>
<dbReference type="EMBL" id="CAJVPQ010006053">
    <property type="protein sequence ID" value="CAG8679923.1"/>
    <property type="molecule type" value="Genomic_DNA"/>
</dbReference>
<gene>
    <name evidence="1" type="ORF">FCALED_LOCUS12447</name>
</gene>
<name>A0A9N9EM96_9GLOM</name>
<keyword evidence="2" id="KW-1185">Reference proteome</keyword>
<evidence type="ECO:0000313" key="2">
    <source>
        <dbReference type="Proteomes" id="UP000789570"/>
    </source>
</evidence>
<sequence>MVTILENVENEIKALRDHSFSRELFFPVSEIPQLPLTPGSELEEQIVTILENVENSEYFTENLSSHCISKVMLLLGLKFLGNKSSS</sequence>
<evidence type="ECO:0000313" key="1">
    <source>
        <dbReference type="EMBL" id="CAG8679923.1"/>
    </source>
</evidence>
<organism evidence="1 2">
    <name type="scientific">Funneliformis caledonium</name>
    <dbReference type="NCBI Taxonomy" id="1117310"/>
    <lineage>
        <taxon>Eukaryota</taxon>
        <taxon>Fungi</taxon>
        <taxon>Fungi incertae sedis</taxon>
        <taxon>Mucoromycota</taxon>
        <taxon>Glomeromycotina</taxon>
        <taxon>Glomeromycetes</taxon>
        <taxon>Glomerales</taxon>
        <taxon>Glomeraceae</taxon>
        <taxon>Funneliformis</taxon>
    </lineage>
</organism>
<proteinExistence type="predicted"/>
<dbReference type="AlphaFoldDB" id="A0A9N9EM96"/>